<evidence type="ECO:0000313" key="1">
    <source>
        <dbReference type="EMBL" id="CAI2359352.1"/>
    </source>
</evidence>
<proteinExistence type="predicted"/>
<gene>
    <name evidence="1" type="ORF">ECRASSUSDP1_LOCUS640</name>
</gene>
<accession>A0AAD1TZH7</accession>
<dbReference type="Proteomes" id="UP001295684">
    <property type="component" value="Unassembled WGS sequence"/>
</dbReference>
<dbReference type="AlphaFoldDB" id="A0AAD1TZH7"/>
<organism evidence="1 2">
    <name type="scientific">Euplotes crassus</name>
    <dbReference type="NCBI Taxonomy" id="5936"/>
    <lineage>
        <taxon>Eukaryota</taxon>
        <taxon>Sar</taxon>
        <taxon>Alveolata</taxon>
        <taxon>Ciliophora</taxon>
        <taxon>Intramacronucleata</taxon>
        <taxon>Spirotrichea</taxon>
        <taxon>Hypotrichia</taxon>
        <taxon>Euplotida</taxon>
        <taxon>Euplotidae</taxon>
        <taxon>Moneuplotes</taxon>
    </lineage>
</organism>
<comment type="caution">
    <text evidence="1">The sequence shown here is derived from an EMBL/GenBank/DDBJ whole genome shotgun (WGS) entry which is preliminary data.</text>
</comment>
<dbReference type="EMBL" id="CAMPGE010000600">
    <property type="protein sequence ID" value="CAI2359352.1"/>
    <property type="molecule type" value="Genomic_DNA"/>
</dbReference>
<sequence>MLSINAKSINDTSSTALLPSEFKELWKELTTEKIIDAFANFYDDQHLYIMLIQTTFYICQLEIQNSIHAKNDEILSILNIQNDNDKRSITNKIGRILQTYSKYIFQYDDCFLARIKKHLMEVLQSKFKSLLPSQEFCKLFTNGNEDSPSSNLEKMIEAEEFEDCIKILYSLCLNMELSDPPITIELMSFIDQQENSYC</sequence>
<reference evidence="1" key="1">
    <citation type="submission" date="2023-07" db="EMBL/GenBank/DDBJ databases">
        <authorList>
            <consortium name="AG Swart"/>
            <person name="Singh M."/>
            <person name="Singh A."/>
            <person name="Seah K."/>
            <person name="Emmerich C."/>
        </authorList>
    </citation>
    <scope>NUCLEOTIDE SEQUENCE</scope>
    <source>
        <strain evidence="1">DP1</strain>
    </source>
</reference>
<keyword evidence="2" id="KW-1185">Reference proteome</keyword>
<protein>
    <submittedName>
        <fullName evidence="1">Uncharacterized protein</fullName>
    </submittedName>
</protein>
<name>A0AAD1TZH7_EUPCR</name>
<evidence type="ECO:0000313" key="2">
    <source>
        <dbReference type="Proteomes" id="UP001295684"/>
    </source>
</evidence>